<proteinExistence type="predicted"/>
<sequence length="99" mass="11332">MRLSLEEMNILSERLEKEEARLHQLFQNPTYQGEARAGLQIISELQKKFRDLQAELTPEEKQMLSRLLKEEVSHIHGHSMGIYESILSKVNGTPSLGDG</sequence>
<keyword evidence="1" id="KW-0175">Coiled coil</keyword>
<organism evidence="2 3">
    <name type="scientific">Thermoflavimicrobium dichotomicum</name>
    <dbReference type="NCBI Taxonomy" id="46223"/>
    <lineage>
        <taxon>Bacteria</taxon>
        <taxon>Bacillati</taxon>
        <taxon>Bacillota</taxon>
        <taxon>Bacilli</taxon>
        <taxon>Bacillales</taxon>
        <taxon>Thermoactinomycetaceae</taxon>
        <taxon>Thermoflavimicrobium</taxon>
    </lineage>
</organism>
<keyword evidence="3" id="KW-1185">Reference proteome</keyword>
<dbReference type="STRING" id="46223.SAMN05421852_103247"/>
<feature type="coiled-coil region" evidence="1">
    <location>
        <begin position="1"/>
        <end position="62"/>
    </location>
</feature>
<evidence type="ECO:0000256" key="1">
    <source>
        <dbReference type="SAM" id="Coils"/>
    </source>
</evidence>
<reference evidence="2 3" key="1">
    <citation type="submission" date="2016-10" db="EMBL/GenBank/DDBJ databases">
        <authorList>
            <person name="de Groot N.N."/>
        </authorList>
    </citation>
    <scope>NUCLEOTIDE SEQUENCE [LARGE SCALE GENOMIC DNA]</scope>
    <source>
        <strain evidence="2 3">DSM 44778</strain>
    </source>
</reference>
<evidence type="ECO:0000313" key="2">
    <source>
        <dbReference type="EMBL" id="SFJ01794.1"/>
    </source>
</evidence>
<dbReference type="EMBL" id="FORR01000003">
    <property type="protein sequence ID" value="SFJ01794.1"/>
    <property type="molecule type" value="Genomic_DNA"/>
</dbReference>
<dbReference type="Proteomes" id="UP000199545">
    <property type="component" value="Unassembled WGS sequence"/>
</dbReference>
<evidence type="ECO:0000313" key="3">
    <source>
        <dbReference type="Proteomes" id="UP000199545"/>
    </source>
</evidence>
<name>A0A1I3MXE6_9BACL</name>
<protein>
    <submittedName>
        <fullName evidence="2">Uncharacterized protein</fullName>
    </submittedName>
</protein>
<dbReference type="AlphaFoldDB" id="A0A1I3MXE6"/>
<dbReference type="OrthoDB" id="2991233at2"/>
<dbReference type="RefSeq" id="WP_093228651.1">
    <property type="nucleotide sequence ID" value="NZ_FORR01000003.1"/>
</dbReference>
<accession>A0A1I3MXE6</accession>
<gene>
    <name evidence="2" type="ORF">SAMN05421852_103247</name>
</gene>